<dbReference type="EMBL" id="LS483339">
    <property type="protein sequence ID" value="SQF24500.1"/>
    <property type="molecule type" value="Genomic_DNA"/>
</dbReference>
<dbReference type="PANTHER" id="PTHR42878">
    <property type="entry name" value="TWO-COMPONENT HISTIDINE KINASE"/>
    <property type="match status" value="1"/>
</dbReference>
<keyword evidence="8" id="KW-0067">ATP-binding</keyword>
<comment type="subcellular location">
    <subcellularLocation>
        <location evidence="2">Membrane</location>
    </subcellularLocation>
</comment>
<keyword evidence="9" id="KW-0902">Two-component regulatory system</keyword>
<evidence type="ECO:0000313" key="12">
    <source>
        <dbReference type="EMBL" id="SQF24500.1"/>
    </source>
</evidence>
<comment type="catalytic activity">
    <reaction evidence="1">
        <text>ATP + protein L-histidine = ADP + protein N-phospho-L-histidine.</text>
        <dbReference type="EC" id="2.7.13.3"/>
    </reaction>
</comment>
<reference evidence="12 13" key="1">
    <citation type="submission" date="2018-06" db="EMBL/GenBank/DDBJ databases">
        <authorList>
            <consortium name="Pathogen Informatics"/>
            <person name="Doyle S."/>
        </authorList>
    </citation>
    <scope>NUCLEOTIDE SEQUENCE [LARGE SCALE GENOMIC DNA]</scope>
    <source>
        <strain evidence="12 13">NCTC12958</strain>
    </source>
</reference>
<keyword evidence="10" id="KW-1133">Transmembrane helix</keyword>
<dbReference type="SUPFAM" id="SSF55874">
    <property type="entry name" value="ATPase domain of HSP90 chaperone/DNA topoisomerase II/histidine kinase"/>
    <property type="match status" value="1"/>
</dbReference>
<dbReference type="Gene3D" id="1.10.287.130">
    <property type="match status" value="1"/>
</dbReference>
<proteinExistence type="predicted"/>
<evidence type="ECO:0000256" key="8">
    <source>
        <dbReference type="ARBA" id="ARBA00022840"/>
    </source>
</evidence>
<feature type="transmembrane region" description="Helical" evidence="10">
    <location>
        <begin position="12"/>
        <end position="34"/>
    </location>
</feature>
<feature type="transmembrane region" description="Helical" evidence="10">
    <location>
        <begin position="151"/>
        <end position="173"/>
    </location>
</feature>
<evidence type="ECO:0000256" key="7">
    <source>
        <dbReference type="ARBA" id="ARBA00022777"/>
    </source>
</evidence>
<evidence type="ECO:0000256" key="3">
    <source>
        <dbReference type="ARBA" id="ARBA00012438"/>
    </source>
</evidence>
<dbReference type="GO" id="GO:0000156">
    <property type="term" value="F:phosphorelay response regulator activity"/>
    <property type="evidence" value="ECO:0007669"/>
    <property type="project" value="TreeGrafter"/>
</dbReference>
<dbReference type="Gene3D" id="3.30.565.10">
    <property type="entry name" value="Histidine kinase-like ATPase, C-terminal domain"/>
    <property type="match status" value="1"/>
</dbReference>
<dbReference type="InterPro" id="IPR036890">
    <property type="entry name" value="HATPase_C_sf"/>
</dbReference>
<dbReference type="GO" id="GO:0007234">
    <property type="term" value="P:osmosensory signaling via phosphorelay pathway"/>
    <property type="evidence" value="ECO:0007669"/>
    <property type="project" value="TreeGrafter"/>
</dbReference>
<evidence type="ECO:0000256" key="5">
    <source>
        <dbReference type="ARBA" id="ARBA00022679"/>
    </source>
</evidence>
<evidence type="ECO:0000256" key="4">
    <source>
        <dbReference type="ARBA" id="ARBA00022553"/>
    </source>
</evidence>
<dbReference type="InterPro" id="IPR004358">
    <property type="entry name" value="Sig_transdc_His_kin-like_C"/>
</dbReference>
<evidence type="ECO:0000259" key="11">
    <source>
        <dbReference type="PROSITE" id="PS50109"/>
    </source>
</evidence>
<dbReference type="AlphaFoldDB" id="A0A2X3U6S1"/>
<dbReference type="Proteomes" id="UP000249634">
    <property type="component" value="Chromosome 1"/>
</dbReference>
<dbReference type="GO" id="GO:0030295">
    <property type="term" value="F:protein kinase activator activity"/>
    <property type="evidence" value="ECO:0007669"/>
    <property type="project" value="TreeGrafter"/>
</dbReference>
<dbReference type="InterPro" id="IPR003594">
    <property type="entry name" value="HATPase_dom"/>
</dbReference>
<keyword evidence="4" id="KW-0597">Phosphoprotein</keyword>
<dbReference type="GO" id="GO:0000155">
    <property type="term" value="F:phosphorelay sensor kinase activity"/>
    <property type="evidence" value="ECO:0007669"/>
    <property type="project" value="InterPro"/>
</dbReference>
<dbReference type="Pfam" id="PF00512">
    <property type="entry name" value="HisKA"/>
    <property type="match status" value="1"/>
</dbReference>
<dbReference type="SUPFAM" id="SSF47384">
    <property type="entry name" value="Homodimeric domain of signal transducing histidine kinase"/>
    <property type="match status" value="1"/>
</dbReference>
<dbReference type="InterPro" id="IPR050351">
    <property type="entry name" value="BphY/WalK/GraS-like"/>
</dbReference>
<dbReference type="InterPro" id="IPR003661">
    <property type="entry name" value="HisK_dim/P_dom"/>
</dbReference>
<organism evidence="12 13">
    <name type="scientific">Streptococcus thermophilus</name>
    <dbReference type="NCBI Taxonomy" id="1308"/>
    <lineage>
        <taxon>Bacteria</taxon>
        <taxon>Bacillati</taxon>
        <taxon>Bacillota</taxon>
        <taxon>Bacilli</taxon>
        <taxon>Lactobacillales</taxon>
        <taxon>Streptococcaceae</taxon>
        <taxon>Streptococcus</taxon>
    </lineage>
</organism>
<dbReference type="GO" id="GO:0005524">
    <property type="term" value="F:ATP binding"/>
    <property type="evidence" value="ECO:0007669"/>
    <property type="project" value="UniProtKB-KW"/>
</dbReference>
<dbReference type="PROSITE" id="PS50109">
    <property type="entry name" value="HIS_KIN"/>
    <property type="match status" value="1"/>
</dbReference>
<keyword evidence="5 12" id="KW-0808">Transferase</keyword>
<dbReference type="PRINTS" id="PR00344">
    <property type="entry name" value="BCTRLSENSOR"/>
</dbReference>
<gene>
    <name evidence="12" type="primary">sivK</name>
    <name evidence="12" type="ORF">NCTC12958_00688</name>
</gene>
<dbReference type="PANTHER" id="PTHR42878:SF7">
    <property type="entry name" value="SENSOR HISTIDINE KINASE GLRK"/>
    <property type="match status" value="1"/>
</dbReference>
<sequence length="459" mass="53147">MFKLRVLTQFIRRFIVSIIVMSIINVFILGFFVFSQANQTNVMDTVNNLVKQLDISSNSAKLSNFGKKLANSKEVWIMILDSDSGEEIYEYKKPSEIPTQYNLADVAKFTRYYLNDYPVFVQIVNNKILVFGFSKDRVFRFPFDYYEKSDLHSLFILAFFLLGINCLYLLIIYTYSTRLVQRKITPLVLAIKKLPEGLSGSVSTQDELKQLTEAINIADKKLKEGELFKENWISGIAHDIKTPLSVITSNASLIRSDTVDKNQLRRLRSILNESYYIQNTVNDLNIFARLTNSQFTLKLESVKIIPFFKEIIIQIINQEVWENINFSFEFDDELQNSKISIEKNLISRVVHNIIYNSILHNPEDPEGCNVNISLHRDKEFLIITIEDDGIGIANDKLLSIYDSNKIIEEFDISGIRRHGMGLKISKQIIEVHEGTFKVESKENQFFKVIINLPLEHDNY</sequence>
<dbReference type="EC" id="2.7.13.3" evidence="3"/>
<evidence type="ECO:0000313" key="13">
    <source>
        <dbReference type="Proteomes" id="UP000249634"/>
    </source>
</evidence>
<dbReference type="CDD" id="cd00082">
    <property type="entry name" value="HisKA"/>
    <property type="match status" value="1"/>
</dbReference>
<dbReference type="InterPro" id="IPR005467">
    <property type="entry name" value="His_kinase_dom"/>
</dbReference>
<evidence type="ECO:0000256" key="1">
    <source>
        <dbReference type="ARBA" id="ARBA00000085"/>
    </source>
</evidence>
<dbReference type="RefSeq" id="WP_111679378.1">
    <property type="nucleotide sequence ID" value="NZ_BPPS01000001.1"/>
</dbReference>
<evidence type="ECO:0000256" key="6">
    <source>
        <dbReference type="ARBA" id="ARBA00022741"/>
    </source>
</evidence>
<keyword evidence="6" id="KW-0547">Nucleotide-binding</keyword>
<evidence type="ECO:0000256" key="9">
    <source>
        <dbReference type="ARBA" id="ARBA00023012"/>
    </source>
</evidence>
<name>A0A2X3U6S1_STRTR</name>
<protein>
    <recommendedName>
        <fullName evidence="3">histidine kinase</fullName>
        <ecNumber evidence="3">2.7.13.3</ecNumber>
    </recommendedName>
</protein>
<keyword evidence="7" id="KW-0418">Kinase</keyword>
<evidence type="ECO:0000256" key="2">
    <source>
        <dbReference type="ARBA" id="ARBA00004370"/>
    </source>
</evidence>
<dbReference type="SMART" id="SM00387">
    <property type="entry name" value="HATPase_c"/>
    <property type="match status" value="1"/>
</dbReference>
<evidence type="ECO:0000256" key="10">
    <source>
        <dbReference type="SAM" id="Phobius"/>
    </source>
</evidence>
<feature type="domain" description="Histidine kinase" evidence="11">
    <location>
        <begin position="235"/>
        <end position="456"/>
    </location>
</feature>
<keyword evidence="10" id="KW-0812">Transmembrane</keyword>
<dbReference type="SMART" id="SM00388">
    <property type="entry name" value="HisKA"/>
    <property type="match status" value="1"/>
</dbReference>
<keyword evidence="10" id="KW-0472">Membrane</keyword>
<dbReference type="Pfam" id="PF02518">
    <property type="entry name" value="HATPase_c"/>
    <property type="match status" value="1"/>
</dbReference>
<accession>A0A2X3U6S1</accession>
<dbReference type="InterPro" id="IPR036097">
    <property type="entry name" value="HisK_dim/P_sf"/>
</dbReference>